<evidence type="ECO:0000313" key="4">
    <source>
        <dbReference type="Proteomes" id="UP000799324"/>
    </source>
</evidence>
<organism evidence="3 4">
    <name type="scientific">Lophiostoma macrostomum CBS 122681</name>
    <dbReference type="NCBI Taxonomy" id="1314788"/>
    <lineage>
        <taxon>Eukaryota</taxon>
        <taxon>Fungi</taxon>
        <taxon>Dikarya</taxon>
        <taxon>Ascomycota</taxon>
        <taxon>Pezizomycotina</taxon>
        <taxon>Dothideomycetes</taxon>
        <taxon>Pleosporomycetidae</taxon>
        <taxon>Pleosporales</taxon>
        <taxon>Lophiostomataceae</taxon>
        <taxon>Lophiostoma</taxon>
    </lineage>
</organism>
<accession>A0A6A6T0D7</accession>
<sequence>MQERQDSASFGLRPTEHNTIKATGPLGGPNVLQNLYFRVTNILRYLTPIIDRHALRLPARTITGSGSLTGLRECDEPQTQGESMWLSPRGCSHLAATIDRALCYYGVCFPVHMYNKIRHVTYQGQDQALGQNGMCDLTMCDPTPTSSLILFEPPCCPSRISAIFTKMHVLDFSRMPACAQHCSVLHDADSGCVPPSAPVTNQETYQQCVCASTLLTSLHSSGALCQAFCSSDDSSAISQYYNSLCKGPVVYPGSSSTATGIDAGQMTTTLSTPRNFPSNASTDHASHATTSPRITLGMIIAIILGGISAITLILLGLWMYRRRIRPVRPTTISDDEVAELDGREVRRAELATAANTAELDSKEKKGELASAT</sequence>
<feature type="compositionally biased region" description="Basic and acidic residues" evidence="1">
    <location>
        <begin position="359"/>
        <end position="372"/>
    </location>
</feature>
<protein>
    <submittedName>
        <fullName evidence="3">Uncharacterized protein</fullName>
    </submittedName>
</protein>
<dbReference type="OrthoDB" id="5426355at2759"/>
<dbReference type="EMBL" id="MU004385">
    <property type="protein sequence ID" value="KAF2653182.1"/>
    <property type="molecule type" value="Genomic_DNA"/>
</dbReference>
<feature type="region of interest" description="Disordered" evidence="1">
    <location>
        <begin position="353"/>
        <end position="372"/>
    </location>
</feature>
<dbReference type="Proteomes" id="UP000799324">
    <property type="component" value="Unassembled WGS sequence"/>
</dbReference>
<keyword evidence="2" id="KW-0472">Membrane</keyword>
<evidence type="ECO:0000313" key="3">
    <source>
        <dbReference type="EMBL" id="KAF2653182.1"/>
    </source>
</evidence>
<keyword evidence="4" id="KW-1185">Reference proteome</keyword>
<keyword evidence="2" id="KW-1133">Transmembrane helix</keyword>
<feature type="region of interest" description="Disordered" evidence="1">
    <location>
        <begin position="1"/>
        <end position="22"/>
    </location>
</feature>
<evidence type="ECO:0000256" key="1">
    <source>
        <dbReference type="SAM" id="MobiDB-lite"/>
    </source>
</evidence>
<gene>
    <name evidence="3" type="ORF">K491DRAFT_680689</name>
</gene>
<feature type="transmembrane region" description="Helical" evidence="2">
    <location>
        <begin position="296"/>
        <end position="320"/>
    </location>
</feature>
<proteinExistence type="predicted"/>
<name>A0A6A6T0D7_9PLEO</name>
<feature type="region of interest" description="Disordered" evidence="1">
    <location>
        <begin position="268"/>
        <end position="287"/>
    </location>
</feature>
<keyword evidence="2" id="KW-0812">Transmembrane</keyword>
<dbReference type="AlphaFoldDB" id="A0A6A6T0D7"/>
<evidence type="ECO:0000256" key="2">
    <source>
        <dbReference type="SAM" id="Phobius"/>
    </source>
</evidence>
<reference evidence="3" key="1">
    <citation type="journal article" date="2020" name="Stud. Mycol.">
        <title>101 Dothideomycetes genomes: a test case for predicting lifestyles and emergence of pathogens.</title>
        <authorList>
            <person name="Haridas S."/>
            <person name="Albert R."/>
            <person name="Binder M."/>
            <person name="Bloem J."/>
            <person name="Labutti K."/>
            <person name="Salamov A."/>
            <person name="Andreopoulos B."/>
            <person name="Baker S."/>
            <person name="Barry K."/>
            <person name="Bills G."/>
            <person name="Bluhm B."/>
            <person name="Cannon C."/>
            <person name="Castanera R."/>
            <person name="Culley D."/>
            <person name="Daum C."/>
            <person name="Ezra D."/>
            <person name="Gonzalez J."/>
            <person name="Henrissat B."/>
            <person name="Kuo A."/>
            <person name="Liang C."/>
            <person name="Lipzen A."/>
            <person name="Lutzoni F."/>
            <person name="Magnuson J."/>
            <person name="Mondo S."/>
            <person name="Nolan M."/>
            <person name="Ohm R."/>
            <person name="Pangilinan J."/>
            <person name="Park H.-J."/>
            <person name="Ramirez L."/>
            <person name="Alfaro M."/>
            <person name="Sun H."/>
            <person name="Tritt A."/>
            <person name="Yoshinaga Y."/>
            <person name="Zwiers L.-H."/>
            <person name="Turgeon B."/>
            <person name="Goodwin S."/>
            <person name="Spatafora J."/>
            <person name="Crous P."/>
            <person name="Grigoriev I."/>
        </authorList>
    </citation>
    <scope>NUCLEOTIDE SEQUENCE</scope>
    <source>
        <strain evidence="3">CBS 122681</strain>
    </source>
</reference>